<sequence>MRQGQFTTPQRLHIESYLEAFTTLLDDGLEGKKLTDWKQNTASDILGSAQFSDLDTTVFSRKQWFDMIVRKFTNYRTQVYLKNSETLTPPQPPSPTGPLFKFSSVLTGRKLFAKDNNASINSAAAQLLTAKGHGTLVSAYQSVLKKTWDALASNEKTRWEERAAAGTGDIEKNQAEFCPKMHYALSELAKGGLLGDAELLLFYGFRKPGSGDLDIGIIHGHSALNRTNFGGTTTELQANYGDPWAMFADAVIPRAIVAENSVIPRNPFGVPVFPSIDLNTVTPADTRLLLTEYWVHIWAYAWSPDTDYPSVPWEDIARNPSAYYDMVKFPLPLALTLPQTLNTLHTTIWAEHLVRTSSSFVDSPFVFYPKHHLSGVGGTLAPPSSTRSGSTSGSTASEKYDGKGTTETVIHQGITPHPATSLTNPEKPSEACLDSAETMPGSVLLTTAVEMDQDRGNEGMYKADAENLAQGNDGPAENVTKAENGPDSSQTAKRAKSKGGVKTPVNPGAGTGSDPRRSSRKVPAKVSVTATRKERPVKRRQSGYVYSDEEEDAFIDED</sequence>
<keyword evidence="3" id="KW-1185">Reference proteome</keyword>
<evidence type="ECO:0000313" key="2">
    <source>
        <dbReference type="EMBL" id="KAJ7303703.1"/>
    </source>
</evidence>
<name>A0AAD6Z1L7_9AGAR</name>
<feature type="region of interest" description="Disordered" evidence="1">
    <location>
        <begin position="415"/>
        <end position="434"/>
    </location>
</feature>
<proteinExistence type="predicted"/>
<accession>A0AAD6Z1L7</accession>
<feature type="compositionally biased region" description="Low complexity" evidence="1">
    <location>
        <begin position="381"/>
        <end position="397"/>
    </location>
</feature>
<feature type="region of interest" description="Disordered" evidence="1">
    <location>
        <begin position="468"/>
        <end position="558"/>
    </location>
</feature>
<dbReference type="EMBL" id="JARIHO010000103">
    <property type="protein sequence ID" value="KAJ7303703.1"/>
    <property type="molecule type" value="Genomic_DNA"/>
</dbReference>
<feature type="region of interest" description="Disordered" evidence="1">
    <location>
        <begin position="378"/>
        <end position="404"/>
    </location>
</feature>
<comment type="caution">
    <text evidence="2">The sequence shown here is derived from an EMBL/GenBank/DDBJ whole genome shotgun (WGS) entry which is preliminary data.</text>
</comment>
<feature type="compositionally biased region" description="Acidic residues" evidence="1">
    <location>
        <begin position="547"/>
        <end position="558"/>
    </location>
</feature>
<dbReference type="AlphaFoldDB" id="A0AAD6Z1L7"/>
<evidence type="ECO:0000256" key="1">
    <source>
        <dbReference type="SAM" id="MobiDB-lite"/>
    </source>
</evidence>
<dbReference type="Proteomes" id="UP001218218">
    <property type="component" value="Unassembled WGS sequence"/>
</dbReference>
<evidence type="ECO:0000313" key="3">
    <source>
        <dbReference type="Proteomes" id="UP001218218"/>
    </source>
</evidence>
<reference evidence="2" key="1">
    <citation type="submission" date="2023-03" db="EMBL/GenBank/DDBJ databases">
        <title>Massive genome expansion in bonnet fungi (Mycena s.s.) driven by repeated elements and novel gene families across ecological guilds.</title>
        <authorList>
            <consortium name="Lawrence Berkeley National Laboratory"/>
            <person name="Harder C.B."/>
            <person name="Miyauchi S."/>
            <person name="Viragh M."/>
            <person name="Kuo A."/>
            <person name="Thoen E."/>
            <person name="Andreopoulos B."/>
            <person name="Lu D."/>
            <person name="Skrede I."/>
            <person name="Drula E."/>
            <person name="Henrissat B."/>
            <person name="Morin E."/>
            <person name="Kohler A."/>
            <person name="Barry K."/>
            <person name="LaButti K."/>
            <person name="Morin E."/>
            <person name="Salamov A."/>
            <person name="Lipzen A."/>
            <person name="Mereny Z."/>
            <person name="Hegedus B."/>
            <person name="Baldrian P."/>
            <person name="Stursova M."/>
            <person name="Weitz H."/>
            <person name="Taylor A."/>
            <person name="Grigoriev I.V."/>
            <person name="Nagy L.G."/>
            <person name="Martin F."/>
            <person name="Kauserud H."/>
        </authorList>
    </citation>
    <scope>NUCLEOTIDE SEQUENCE</scope>
    <source>
        <strain evidence="2">CBHHK002</strain>
    </source>
</reference>
<organism evidence="2 3">
    <name type="scientific">Mycena albidolilacea</name>
    <dbReference type="NCBI Taxonomy" id="1033008"/>
    <lineage>
        <taxon>Eukaryota</taxon>
        <taxon>Fungi</taxon>
        <taxon>Dikarya</taxon>
        <taxon>Basidiomycota</taxon>
        <taxon>Agaricomycotina</taxon>
        <taxon>Agaricomycetes</taxon>
        <taxon>Agaricomycetidae</taxon>
        <taxon>Agaricales</taxon>
        <taxon>Marasmiineae</taxon>
        <taxon>Mycenaceae</taxon>
        <taxon>Mycena</taxon>
    </lineage>
</organism>
<gene>
    <name evidence="2" type="ORF">DFH08DRAFT_945245</name>
</gene>
<protein>
    <submittedName>
        <fullName evidence="2">Uncharacterized protein</fullName>
    </submittedName>
</protein>